<evidence type="ECO:0000256" key="5">
    <source>
        <dbReference type="ARBA" id="ARBA00023242"/>
    </source>
</evidence>
<dbReference type="SMART" id="SM00364">
    <property type="entry name" value="LRR_BAC"/>
    <property type="match status" value="4"/>
</dbReference>
<dbReference type="Gene3D" id="3.80.10.10">
    <property type="entry name" value="Ribonuclease Inhibitor"/>
    <property type="match status" value="3"/>
</dbReference>
<dbReference type="InterPro" id="IPR001611">
    <property type="entry name" value="Leu-rich_rpt"/>
</dbReference>
<comment type="subcellular location">
    <subcellularLocation>
        <location evidence="2">Cytoplasm</location>
        <location evidence="2">Cytoskeleton</location>
        <location evidence="2">Cilium axoneme</location>
    </subcellularLocation>
    <subcellularLocation>
        <location evidence="1">Nucleus</location>
    </subcellularLocation>
</comment>
<dbReference type="SMART" id="SM00015">
    <property type="entry name" value="IQ"/>
    <property type="match status" value="4"/>
</dbReference>
<dbReference type="Gene3D" id="1.20.5.190">
    <property type="match status" value="2"/>
</dbReference>
<dbReference type="EMBL" id="BRXU01000012">
    <property type="protein sequence ID" value="GLC77808.1"/>
    <property type="molecule type" value="Genomic_DNA"/>
</dbReference>
<dbReference type="InterPro" id="IPR000048">
    <property type="entry name" value="IQ_motif_EF-hand-BS"/>
</dbReference>
<evidence type="ECO:0000313" key="10">
    <source>
        <dbReference type="Proteomes" id="UP001165080"/>
    </source>
</evidence>
<dbReference type="GO" id="GO:0005634">
    <property type="term" value="C:nucleus"/>
    <property type="evidence" value="ECO:0007669"/>
    <property type="project" value="UniProtKB-SubCell"/>
</dbReference>
<feature type="region of interest" description="Disordered" evidence="8">
    <location>
        <begin position="24"/>
        <end position="57"/>
    </location>
</feature>
<feature type="compositionally biased region" description="Low complexity" evidence="8">
    <location>
        <begin position="2246"/>
        <end position="2265"/>
    </location>
</feature>
<comment type="caution">
    <text evidence="9">The sequence shown here is derived from an EMBL/GenBank/DDBJ whole genome shotgun (WGS) entry which is preliminary data.</text>
</comment>
<evidence type="ECO:0000256" key="3">
    <source>
        <dbReference type="ARBA" id="ARBA00022614"/>
    </source>
</evidence>
<evidence type="ECO:0000256" key="4">
    <source>
        <dbReference type="ARBA" id="ARBA00022737"/>
    </source>
</evidence>
<keyword evidence="5" id="KW-0539">Nucleus</keyword>
<dbReference type="InterPro" id="IPR050576">
    <property type="entry name" value="Cilia_flagella_integrity"/>
</dbReference>
<evidence type="ECO:0000256" key="1">
    <source>
        <dbReference type="ARBA" id="ARBA00004123"/>
    </source>
</evidence>
<dbReference type="SUPFAM" id="SSF52058">
    <property type="entry name" value="L domain-like"/>
    <property type="match status" value="1"/>
</dbReference>
<dbReference type="Proteomes" id="UP001165080">
    <property type="component" value="Unassembled WGS sequence"/>
</dbReference>
<feature type="coiled-coil region" evidence="7">
    <location>
        <begin position="247"/>
        <end position="335"/>
    </location>
</feature>
<feature type="region of interest" description="Disordered" evidence="8">
    <location>
        <begin position="786"/>
        <end position="807"/>
    </location>
</feature>
<dbReference type="CDD" id="cd23767">
    <property type="entry name" value="IQCD"/>
    <property type="match status" value="2"/>
</dbReference>
<dbReference type="InterPro" id="IPR003591">
    <property type="entry name" value="Leu-rich_rpt_typical-subtyp"/>
</dbReference>
<reference evidence="9 10" key="1">
    <citation type="journal article" date="2023" name="Commun. Biol.">
        <title>Reorganization of the ancestral sex-determining regions during the evolution of trioecy in Pleodorina starrii.</title>
        <authorList>
            <person name="Takahashi K."/>
            <person name="Suzuki S."/>
            <person name="Kawai-Toyooka H."/>
            <person name="Yamamoto K."/>
            <person name="Hamaji T."/>
            <person name="Ootsuki R."/>
            <person name="Yamaguchi H."/>
            <person name="Kawachi M."/>
            <person name="Higashiyama T."/>
            <person name="Nozaki H."/>
        </authorList>
    </citation>
    <scope>NUCLEOTIDE SEQUENCE [LARGE SCALE GENOMIC DNA]</scope>
    <source>
        <strain evidence="9 10">NIES-4479</strain>
    </source>
</reference>
<evidence type="ECO:0000256" key="7">
    <source>
        <dbReference type="SAM" id="Coils"/>
    </source>
</evidence>
<keyword evidence="4" id="KW-0677">Repeat</keyword>
<evidence type="ECO:0000256" key="2">
    <source>
        <dbReference type="ARBA" id="ARBA00004430"/>
    </source>
</evidence>
<evidence type="ECO:0000256" key="8">
    <source>
        <dbReference type="SAM" id="MobiDB-lite"/>
    </source>
</evidence>
<keyword evidence="10" id="KW-1185">Reference proteome</keyword>
<keyword evidence="3" id="KW-0433">Leucine-rich repeat</keyword>
<dbReference type="GO" id="GO:0005930">
    <property type="term" value="C:axoneme"/>
    <property type="evidence" value="ECO:0007669"/>
    <property type="project" value="UniProtKB-SubCell"/>
</dbReference>
<organism evidence="9 10">
    <name type="scientific">Pleodorina starrii</name>
    <dbReference type="NCBI Taxonomy" id="330485"/>
    <lineage>
        <taxon>Eukaryota</taxon>
        <taxon>Viridiplantae</taxon>
        <taxon>Chlorophyta</taxon>
        <taxon>core chlorophytes</taxon>
        <taxon>Chlorophyceae</taxon>
        <taxon>CS clade</taxon>
        <taxon>Chlamydomonadales</taxon>
        <taxon>Volvocaceae</taxon>
        <taxon>Pleodorina</taxon>
    </lineage>
</organism>
<dbReference type="PROSITE" id="PS50096">
    <property type="entry name" value="IQ"/>
    <property type="match status" value="4"/>
</dbReference>
<dbReference type="Pfam" id="PF00612">
    <property type="entry name" value="IQ"/>
    <property type="match status" value="3"/>
</dbReference>
<dbReference type="PANTHER" id="PTHR45973">
    <property type="entry name" value="PROTEIN PHOSPHATASE 1 REGULATORY SUBUNIT SDS22-RELATED"/>
    <property type="match status" value="1"/>
</dbReference>
<dbReference type="SMART" id="SM00369">
    <property type="entry name" value="LRR_TYP"/>
    <property type="match status" value="9"/>
</dbReference>
<dbReference type="SMART" id="SM00365">
    <property type="entry name" value="LRR_SD22"/>
    <property type="match status" value="5"/>
</dbReference>
<feature type="region of interest" description="Disordered" evidence="8">
    <location>
        <begin position="2235"/>
        <end position="2278"/>
    </location>
</feature>
<accession>A0A9W6C745</accession>
<proteinExistence type="inferred from homology"/>
<dbReference type="InterPro" id="IPR032675">
    <property type="entry name" value="LRR_dom_sf"/>
</dbReference>
<gene>
    <name evidence="9" type="primary">PSPAR14</name>
    <name evidence="9" type="ORF">PLESTB_000956100</name>
</gene>
<evidence type="ECO:0000256" key="6">
    <source>
        <dbReference type="ARBA" id="ARBA00023460"/>
    </source>
</evidence>
<protein>
    <submittedName>
        <fullName evidence="9">Uncharacterized protein</fullName>
    </submittedName>
</protein>
<keyword evidence="7" id="KW-0175">Coiled coil</keyword>
<name>A0A9W6C745_9CHLO</name>
<sequence>MSLILDDFDVDAAFEAELARVKLEDSDQSGPALLGHGLQSIESSYSEEGDDDAAEQREPASLQLLRMAIERRERVAEEFALDWQGFCLDVLNTETVRAAPQAASGTTELRHLALVDAAPSSPPAGIRNGTVDGRRDGMEAGLGGDVMASGAADAQSGGGSLDCAGRASVAMSPRKGGAALGLATESQGHRGGAPVLWTAGMGQHSAVASHGDTHPNQILPTTNLEPASDGPFRGGRGTACTASTGTIEAEAVAADEALRKQELLEEEQREALAKLGVELARMAAERQAEIAAAEAEQRLLAAETEAAYQRLEAVRREFTERRALQEATLSALRQEELDLARKHMAAWRIGRAWRHYRQGPARAARLAAVVCIQAAWRSHVDRCRVVRLRKQHAILQAVEVAAREGKAEVLRSAVGRAHEIGLHADVSARLAAVDAAMGDAATRLRAAASSGTYSEYRTALAAAQAFPSLAQLTAESSALFEKRRADAEAAVWKAVEDDPLPNIYRLIEAVAQLGIQPQRLTAAVEAVRQRDEQLLAKLATVSKAQGVAFSTAVFDALAERAARLGLKGDAAAARLVVEQRRRALSTALRTRACTTCAAECLRLAEEARQMGMVAEAEAFMQQLRGRQGNVQAALRGALADGSVYRVVVLLQQAVQLQVPVAVLQDFSRLMRSRQAACIQALGDVTACASLHGFLAARGAGAYGGADLVALLAADRLLTSHRGAAALSLMQAVGRIRSALQGAPPEQKHALAEALARVVRLGRARAVLAHAADRDALRPSHLDTVLAGSTADSDRPLGVGRQQRREQQPVTEAVVGGVAHQLMPGHAAVRSEAWRGASHAPRDAWLTALDRSPPELGSLVKLASPDGVALGNGGALDPMVPDGSVKGAVADGWPCLVSAVRLGLMDTACLALCCLELHQIVNIAMDFRNLRVEVVDRDYWGVLLPPSSPDRRSRTQAVAGASAALRVGTSTALAGRGNGAAKGKDELLERLVSLLSRHRDVIAVRPWVPPVPILVLPPVLASGQSAPEIRSALPAVRAPAASTDSRATLSSRGVHPASSAAAGPGLLTQAIILRNVQEEAACSRSGAGGATSLPYLVRLDLGLERLTSLKGLDLLCPSLRVLSTDANRLSSLEGLAGLIGLQELSLRQNQLESLMLVRSGEDKGQAVVPGLPVGSCLRQLTLESNRLSGQLRGLAGCCGLRSLSLADNALMDLGTELESCAPVLLSLCLRGNALTSLRVQLATLTSLRELDVSGNRLTSLEGIQALPMLQTMRASSNEIAALPTLLCLPHLTSLDLGQNALTAFPEPEGPPAGTSPAAIITLPALQRLVLQDNNIALLGPLGPMPHLTLLDLSFNRLDSLDALHALAHLSGLRKLHISNNPVTDRMPPGAELLTQLLLGAAPPCGEAHRRGWWPLPVTTECDLPALRELDHHEVGPLDRLATAVRAAAGSPARAAAGTRQLQAVGTCYTAHCTDTHGPAASTATFGRQPRAGNMPGSRRPLVRFAGASGSLADPAAVRSLLVAATDSAAFGSSALCGLHAEVASAARAGAGRLSSCGVLAQPSARGSAVRCSGSQPLPAAMTWLSRVGQLWRAAVPTEELALHVRQLAVAKSLGPRDGSSLAASADTAPGLWLLDTADIVSRSAAVQHHVQADLLDCKSVRCLRPTARFAQWPAVQSALNGDAVALTVSLGSSSGTQHSQGPEARVHTGAAAWAVGVEARAHLESCTSWLGRRLVDELNTLCKAGHSAEHLGCSFIASAREPQLLLTVRASYFYGRMLQDAIIAATCVQAFWRGIRVRRSARMLQIQASNGKVSRQAAAATIQAWWRGHCVRKARLLLSLRREEEARRLESHRRESAAIIIQAHFRGHLIRRQLHAALTAVRLPPGSQKDSDLQLLDSGELDDMLQGLLSPVEKLLEAEDVGLVQQPGPPFPADWNPLSSLPKKFPRIHPQLQSVHPDACIQSEAAGSGAGPLGRTGMEERPSLVAAAAWSGGSAEVLHDQRARPQGVQIAADGQLSGVRRASLPPNGSLSPMAPLIPALQASEPFALYPAGMAGRQSIDQERYPGSSAKDLGSLREQFPAAASLPSPVHGSFSASLLPPISIRSSVPRSTDLASAHARPSPDNAVERLSQPSLSEGNLFALGFSGTPHSMGPLGSESPCGDHGVCVQDTASVHDREARNQRRLERLQKLMAEWGFKDLATAEAYYRRVQRQKLGPNQRRNGQGRYQDRAQQHLIPPQHRVEPQKQAGAAGEPPAAVRARPPAGMRQRAASKPETMAGSDGEPFAAAAVVPQRHLNSASGALAGGASEHTFVAAGVLSRSGSSPASGKRQMLAPLGPVSVNMQPCKAAVAQRPHHLPALANNWLTANTQQPEGLLDTVEGRGEMHLKGHAVIGARPTALGARPGTVQSVDSTPEVIML</sequence>
<evidence type="ECO:0000313" key="9">
    <source>
        <dbReference type="EMBL" id="GLC77808.1"/>
    </source>
</evidence>
<comment type="similarity">
    <text evidence="6">Belongs to the SDS22 family.</text>
</comment>
<dbReference type="PROSITE" id="PS51450">
    <property type="entry name" value="LRR"/>
    <property type="match status" value="3"/>
</dbReference>
<dbReference type="PANTHER" id="PTHR45973:SF23">
    <property type="entry name" value="PROTEIN PHOSPHATASE 1 REGULATORY SUBUNIT 7"/>
    <property type="match status" value="1"/>
</dbReference>